<organism evidence="1 2">
    <name type="scientific">Tetragonisca angustula</name>
    <dbReference type="NCBI Taxonomy" id="166442"/>
    <lineage>
        <taxon>Eukaryota</taxon>
        <taxon>Metazoa</taxon>
        <taxon>Ecdysozoa</taxon>
        <taxon>Arthropoda</taxon>
        <taxon>Hexapoda</taxon>
        <taxon>Insecta</taxon>
        <taxon>Pterygota</taxon>
        <taxon>Neoptera</taxon>
        <taxon>Endopterygota</taxon>
        <taxon>Hymenoptera</taxon>
        <taxon>Apocrita</taxon>
        <taxon>Aculeata</taxon>
        <taxon>Apoidea</taxon>
        <taxon>Anthophila</taxon>
        <taxon>Apidae</taxon>
        <taxon>Tetragonisca</taxon>
    </lineage>
</organism>
<gene>
    <name evidence="1" type="ORF">QLX08_002288</name>
</gene>
<dbReference type="EMBL" id="JAWNGG020000030">
    <property type="protein sequence ID" value="KAK9307396.1"/>
    <property type="molecule type" value="Genomic_DNA"/>
</dbReference>
<protein>
    <submittedName>
        <fullName evidence="1">Uncharacterized protein</fullName>
    </submittedName>
</protein>
<accession>A0AAW1AC96</accession>
<proteinExistence type="predicted"/>
<sequence>MITRRSIGIVWKLNDNALVKNVRAGMVLGDVSTVKTIRFGWRDRAGNAVAEMEEKTLVYLAVDTRAKYSKMSFPYAWGHCCIGVCRREPNGESRVAG</sequence>
<comment type="caution">
    <text evidence="1">The sequence shown here is derived from an EMBL/GenBank/DDBJ whole genome shotgun (WGS) entry which is preliminary data.</text>
</comment>
<dbReference type="AlphaFoldDB" id="A0AAW1AC96"/>
<evidence type="ECO:0000313" key="1">
    <source>
        <dbReference type="EMBL" id="KAK9307396.1"/>
    </source>
</evidence>
<evidence type="ECO:0000313" key="2">
    <source>
        <dbReference type="Proteomes" id="UP001432146"/>
    </source>
</evidence>
<reference evidence="1 2" key="1">
    <citation type="submission" date="2024-05" db="EMBL/GenBank/DDBJ databases">
        <title>The nuclear and mitochondrial genome assemblies of Tetragonisca angustula (Apidae: Meliponini), a tiny yet remarkable pollinator in the Neotropics.</title>
        <authorList>
            <person name="Ferrari R."/>
            <person name="Ricardo P.C."/>
            <person name="Dias F.C."/>
            <person name="Araujo N.S."/>
            <person name="Soares D.O."/>
            <person name="Zhou Q.-S."/>
            <person name="Zhu C.-D."/>
            <person name="Coutinho L."/>
            <person name="Airas M.C."/>
            <person name="Batista T.M."/>
        </authorList>
    </citation>
    <scope>NUCLEOTIDE SEQUENCE [LARGE SCALE GENOMIC DNA]</scope>
    <source>
        <strain evidence="1">ASF017062</strain>
        <tissue evidence="1">Abdomen</tissue>
    </source>
</reference>
<keyword evidence="2" id="KW-1185">Reference proteome</keyword>
<dbReference type="Proteomes" id="UP001432146">
    <property type="component" value="Unassembled WGS sequence"/>
</dbReference>
<name>A0AAW1AC96_9HYME</name>